<feature type="region of interest" description="Disordered" evidence="1">
    <location>
        <begin position="52"/>
        <end position="95"/>
    </location>
</feature>
<dbReference type="RefSeq" id="WP_304995301.1">
    <property type="nucleotide sequence ID" value="NZ_CP101717.1"/>
</dbReference>
<feature type="compositionally biased region" description="Polar residues" evidence="1">
    <location>
        <begin position="130"/>
        <end position="139"/>
    </location>
</feature>
<evidence type="ECO:0000256" key="1">
    <source>
        <dbReference type="SAM" id="MobiDB-lite"/>
    </source>
</evidence>
<feature type="compositionally biased region" description="Pro residues" evidence="1">
    <location>
        <begin position="149"/>
        <end position="160"/>
    </location>
</feature>
<evidence type="ECO:0000313" key="2">
    <source>
        <dbReference type="EMBL" id="WLD58017.1"/>
    </source>
</evidence>
<organism evidence="2">
    <name type="scientific">Salinispirillum sp. LH 10-3-1</name>
    <dbReference type="NCBI Taxonomy" id="2952525"/>
    <lineage>
        <taxon>Bacteria</taxon>
        <taxon>Pseudomonadati</taxon>
        <taxon>Pseudomonadota</taxon>
        <taxon>Gammaproteobacteria</taxon>
        <taxon>Oceanospirillales</taxon>
        <taxon>Saccharospirillaceae</taxon>
        <taxon>Salinispirillum</taxon>
    </lineage>
</organism>
<reference evidence="2" key="1">
    <citation type="submission" date="2022-07" db="EMBL/GenBank/DDBJ databases">
        <title>Complete genome sequence of Salinispirillum sp. LH10-3-1 capable of multiple carbohydrate inversion isolated from a soda lake.</title>
        <authorList>
            <person name="Liu J."/>
            <person name="Zhai Y."/>
            <person name="Zhang H."/>
            <person name="Yang H."/>
            <person name="Qu J."/>
            <person name="Li J."/>
        </authorList>
    </citation>
    <scope>NUCLEOTIDE SEQUENCE</scope>
    <source>
        <strain evidence="2">LH 10-3-1</strain>
    </source>
</reference>
<proteinExistence type="predicted"/>
<dbReference type="AlphaFoldDB" id="A0AB38YFQ3"/>
<gene>
    <name evidence="2" type="ORF">NFC81_15080</name>
</gene>
<name>A0AB38YFQ3_9GAMM</name>
<accession>A0AB38YFQ3</accession>
<sequence length="160" mass="16637">MFSALHLNPFRRLRCLRLMALGGLVAAGFLLAASVQHHVHYFAEVDTPQAHAHTESTTALSAVPPPCDPPGTPKAAHAVHSAETPAGDHPHAHSAPQSCPLCLTLNAWALAPASATDIPPAQQGVIGQANDPQHLSTGTPVYPHAIQPRAPPTPPSLTLA</sequence>
<dbReference type="EMBL" id="CP101717">
    <property type="protein sequence ID" value="WLD58017.1"/>
    <property type="molecule type" value="Genomic_DNA"/>
</dbReference>
<feature type="region of interest" description="Disordered" evidence="1">
    <location>
        <begin position="121"/>
        <end position="160"/>
    </location>
</feature>
<evidence type="ECO:0008006" key="3">
    <source>
        <dbReference type="Google" id="ProtNLM"/>
    </source>
</evidence>
<protein>
    <recommendedName>
        <fullName evidence="3">DUF2946 domain-containing protein</fullName>
    </recommendedName>
</protein>
<feature type="compositionally biased region" description="Pro residues" evidence="1">
    <location>
        <begin position="63"/>
        <end position="72"/>
    </location>
</feature>